<feature type="domain" description="Arrestin C-terminal-like" evidence="2">
    <location>
        <begin position="356"/>
        <end position="517"/>
    </location>
</feature>
<feature type="region of interest" description="Disordered" evidence="1">
    <location>
        <begin position="1"/>
        <end position="91"/>
    </location>
</feature>
<dbReference type="OrthoDB" id="2238745at2759"/>
<dbReference type="InterPro" id="IPR050357">
    <property type="entry name" value="Arrestin_domain-protein"/>
</dbReference>
<dbReference type="PANTHER" id="PTHR11188:SF177">
    <property type="entry name" value="ARRESTIN-RELATED TRAFFICKING ADAPTER C2D10.04-RELATED"/>
    <property type="match status" value="1"/>
</dbReference>
<dbReference type="GO" id="GO:0031625">
    <property type="term" value="F:ubiquitin protein ligase binding"/>
    <property type="evidence" value="ECO:0007669"/>
    <property type="project" value="TreeGrafter"/>
</dbReference>
<dbReference type="PANTHER" id="PTHR11188">
    <property type="entry name" value="ARRESTIN DOMAIN CONTAINING PROTEIN"/>
    <property type="match status" value="1"/>
</dbReference>
<dbReference type="SUPFAM" id="SSF81296">
    <property type="entry name" value="E set domains"/>
    <property type="match status" value="1"/>
</dbReference>
<keyword evidence="4" id="KW-1185">Reference proteome</keyword>
<accession>S9W859</accession>
<dbReference type="SMART" id="SM01017">
    <property type="entry name" value="Arrestin_C"/>
    <property type="match status" value="1"/>
</dbReference>
<dbReference type="GO" id="GO:0070086">
    <property type="term" value="P:ubiquitin-dependent endocytosis"/>
    <property type="evidence" value="ECO:0007669"/>
    <property type="project" value="TreeGrafter"/>
</dbReference>
<dbReference type="HOGENOM" id="CLU_008578_2_1_1"/>
<gene>
    <name evidence="3" type="ORF">SPOG_02848</name>
</gene>
<dbReference type="GeneID" id="25037169"/>
<organism evidence="3 4">
    <name type="scientific">Schizosaccharomyces cryophilus (strain OY26 / ATCC MYA-4695 / CBS 11777 / NBRC 106824 / NRRL Y48691)</name>
    <name type="common">Fission yeast</name>
    <dbReference type="NCBI Taxonomy" id="653667"/>
    <lineage>
        <taxon>Eukaryota</taxon>
        <taxon>Fungi</taxon>
        <taxon>Dikarya</taxon>
        <taxon>Ascomycota</taxon>
        <taxon>Taphrinomycotina</taxon>
        <taxon>Schizosaccharomycetes</taxon>
        <taxon>Schizosaccharomycetales</taxon>
        <taxon>Schizosaccharomycetaceae</taxon>
        <taxon>Schizosaccharomyces</taxon>
    </lineage>
</organism>
<sequence length="668" mass="74189">MKGELNIPALSRFGKSISASLHHQNDPSNEENDTSSQNRSTSNSGLGRRNSIFSVNASNGFGSLSANRSNKQSSPRPPPPPLESPFTDSTAVVPNNISSAVSTPVNNRMPIKPPLTWSPSSANLFGTSRITSIIGNNVSDIVPPVIKKALASSHGGGMSLSIVLLEPVLYLSGYDINECQNENPVILRGALVLRVAKPANIRGISLSFTGRSRTEWPEGIPVKGHETYEDKIIICHHWNFYNPNIKDADAPQHGADVARLVGEHVSLPSSSAAGLRGYSVFAPGEYTYNFDLAIPNCFPESVEAKLGWVRYFLEATVERFGTFKSNLNGRTPVQLVRTPSPASLSSTELINISRDWDERLHYELQVSGKSFRLGETLPITFKFLLLDKVRLYKLSLSVVETAEYWCRSRKFHRVDPKRRVLLIERSVKHHNTDNLFSIPDEGDGISSAIFNFNVKLPTCIVKERDRLTFDTTYKYIKIRHRLKALLVLSVENEGNPEKRKYFEINIETPIRILSCRCVKDSTLLPPYELTHRDSQVLLPCPCRLDATQVEPAEVTPFTTQSVLASSSAATASSRKPTRPELFRIPSTNPPPFEGDICPPPCETPPPNYDELFDALNSINIQGCETDLANDDTILNSRSRRGQVVGSNSTRTPRRHLSRTASRSFDLQR</sequence>
<dbReference type="InterPro" id="IPR014756">
    <property type="entry name" value="Ig_E-set"/>
</dbReference>
<evidence type="ECO:0000256" key="1">
    <source>
        <dbReference type="SAM" id="MobiDB-lite"/>
    </source>
</evidence>
<dbReference type="Proteomes" id="UP000015464">
    <property type="component" value="Unassembled WGS sequence"/>
</dbReference>
<name>S9W859_SCHCR</name>
<dbReference type="STRING" id="653667.S9W859"/>
<dbReference type="GO" id="GO:0005829">
    <property type="term" value="C:cytosol"/>
    <property type="evidence" value="ECO:0007669"/>
    <property type="project" value="TreeGrafter"/>
</dbReference>
<feature type="compositionally biased region" description="Polar residues" evidence="1">
    <location>
        <begin position="658"/>
        <end position="668"/>
    </location>
</feature>
<dbReference type="OMA" id="FHILSCK"/>
<dbReference type="AlphaFoldDB" id="S9W859"/>
<evidence type="ECO:0000259" key="2">
    <source>
        <dbReference type="SMART" id="SM01017"/>
    </source>
</evidence>
<dbReference type="InterPro" id="IPR011022">
    <property type="entry name" value="Arrestin_C-like"/>
</dbReference>
<feature type="region of interest" description="Disordered" evidence="1">
    <location>
        <begin position="638"/>
        <end position="668"/>
    </location>
</feature>
<dbReference type="eggNOG" id="KOG3780">
    <property type="taxonomic scope" value="Eukaryota"/>
</dbReference>
<reference evidence="3 4" key="1">
    <citation type="journal article" date="2011" name="Science">
        <title>Comparative functional genomics of the fission yeasts.</title>
        <authorList>
            <person name="Rhind N."/>
            <person name="Chen Z."/>
            <person name="Yassour M."/>
            <person name="Thompson D.A."/>
            <person name="Haas B.J."/>
            <person name="Habib N."/>
            <person name="Wapinski I."/>
            <person name="Roy S."/>
            <person name="Lin M.F."/>
            <person name="Heiman D.I."/>
            <person name="Young S.K."/>
            <person name="Furuya K."/>
            <person name="Guo Y."/>
            <person name="Pidoux A."/>
            <person name="Chen H.M."/>
            <person name="Robbertse B."/>
            <person name="Goldberg J.M."/>
            <person name="Aoki K."/>
            <person name="Bayne E.H."/>
            <person name="Berlin A.M."/>
            <person name="Desjardins C.A."/>
            <person name="Dobbs E."/>
            <person name="Dukaj L."/>
            <person name="Fan L."/>
            <person name="FitzGerald M.G."/>
            <person name="French C."/>
            <person name="Gujja S."/>
            <person name="Hansen K."/>
            <person name="Keifenheim D."/>
            <person name="Levin J.Z."/>
            <person name="Mosher R.A."/>
            <person name="Mueller C.A."/>
            <person name="Pfiffner J."/>
            <person name="Priest M."/>
            <person name="Russ C."/>
            <person name="Smialowska A."/>
            <person name="Swoboda P."/>
            <person name="Sykes S.M."/>
            <person name="Vaughn M."/>
            <person name="Vengrova S."/>
            <person name="Yoder R."/>
            <person name="Zeng Q."/>
            <person name="Allshire R."/>
            <person name="Baulcombe D."/>
            <person name="Birren B.W."/>
            <person name="Brown W."/>
            <person name="Ekwall K."/>
            <person name="Kellis M."/>
            <person name="Leatherwood J."/>
            <person name="Levin H."/>
            <person name="Margalit H."/>
            <person name="Martienssen R."/>
            <person name="Nieduszynski C.A."/>
            <person name="Spatafora J.W."/>
            <person name="Friedman N."/>
            <person name="Dalgaard J.Z."/>
            <person name="Baumann P."/>
            <person name="Niki H."/>
            <person name="Regev A."/>
            <person name="Nusbaum C."/>
        </authorList>
    </citation>
    <scope>NUCLEOTIDE SEQUENCE [LARGE SCALE GENOMIC DNA]</scope>
    <source>
        <strain evidence="4">OY26 / ATCC MYA-4695 / CBS 11777 / NBRC 106824 / NRRL Y48691</strain>
    </source>
</reference>
<feature type="region of interest" description="Disordered" evidence="1">
    <location>
        <begin position="565"/>
        <end position="593"/>
    </location>
</feature>
<dbReference type="Pfam" id="PF02752">
    <property type="entry name" value="Arrestin_C"/>
    <property type="match status" value="1"/>
</dbReference>
<dbReference type="EMBL" id="KE546988">
    <property type="protein sequence ID" value="EPY53930.1"/>
    <property type="molecule type" value="Genomic_DNA"/>
</dbReference>
<dbReference type="InterPro" id="IPR011021">
    <property type="entry name" value="Arrestin-like_N"/>
</dbReference>
<dbReference type="Gene3D" id="2.60.40.640">
    <property type="match status" value="1"/>
</dbReference>
<evidence type="ECO:0000313" key="3">
    <source>
        <dbReference type="EMBL" id="EPY53930.1"/>
    </source>
</evidence>
<dbReference type="RefSeq" id="XP_013020963.1">
    <property type="nucleotide sequence ID" value="XM_013165509.1"/>
</dbReference>
<dbReference type="GO" id="GO:0030674">
    <property type="term" value="F:protein-macromolecule adaptor activity"/>
    <property type="evidence" value="ECO:0007669"/>
    <property type="project" value="TreeGrafter"/>
</dbReference>
<dbReference type="InterPro" id="IPR014752">
    <property type="entry name" value="Arrestin-like_C"/>
</dbReference>
<protein>
    <submittedName>
        <fullName evidence="3">Arrestin Aly1</fullName>
    </submittedName>
</protein>
<feature type="compositionally biased region" description="Polar residues" evidence="1">
    <location>
        <begin position="34"/>
        <end position="68"/>
    </location>
</feature>
<evidence type="ECO:0000313" key="4">
    <source>
        <dbReference type="Proteomes" id="UP000015464"/>
    </source>
</evidence>
<dbReference type="Pfam" id="PF00339">
    <property type="entry name" value="Arrestin_N"/>
    <property type="match status" value="1"/>
</dbReference>
<proteinExistence type="predicted"/>